<dbReference type="GO" id="GO:0016020">
    <property type="term" value="C:membrane"/>
    <property type="evidence" value="ECO:0007669"/>
    <property type="project" value="UniProtKB-SubCell"/>
</dbReference>
<keyword evidence="4 9" id="KW-0732">Signal</keyword>
<keyword evidence="12" id="KW-1185">Reference proteome</keyword>
<dbReference type="PANTHER" id="PTHR22811">
    <property type="entry name" value="TRANSMEMBRANE EMP24 DOMAIN-CONTAINING PROTEIN"/>
    <property type="match status" value="1"/>
</dbReference>
<comment type="similarity">
    <text evidence="2 7">Belongs to the EMP24/GP25L family.</text>
</comment>
<feature type="chain" id="PRO_5040483055" description="GOLD domain-containing protein" evidence="9">
    <location>
        <begin position="25"/>
        <end position="214"/>
    </location>
</feature>
<comment type="subcellular location">
    <subcellularLocation>
        <location evidence="1 7">Membrane</location>
        <topology evidence="1 7">Single-pass type I membrane protein</topology>
    </subcellularLocation>
</comment>
<keyword evidence="5 8" id="KW-1133">Transmembrane helix</keyword>
<dbReference type="EMBL" id="JAMQYH010000002">
    <property type="protein sequence ID" value="KAJ1699521.1"/>
    <property type="molecule type" value="Genomic_DNA"/>
</dbReference>
<evidence type="ECO:0000256" key="6">
    <source>
        <dbReference type="ARBA" id="ARBA00023136"/>
    </source>
</evidence>
<dbReference type="AlphaFoldDB" id="A0A9Q0HV41"/>
<organism evidence="11 12">
    <name type="scientific">Rhynchospora breviuscula</name>
    <dbReference type="NCBI Taxonomy" id="2022672"/>
    <lineage>
        <taxon>Eukaryota</taxon>
        <taxon>Viridiplantae</taxon>
        <taxon>Streptophyta</taxon>
        <taxon>Embryophyta</taxon>
        <taxon>Tracheophyta</taxon>
        <taxon>Spermatophyta</taxon>
        <taxon>Magnoliopsida</taxon>
        <taxon>Liliopsida</taxon>
        <taxon>Poales</taxon>
        <taxon>Cyperaceae</taxon>
        <taxon>Cyperoideae</taxon>
        <taxon>Rhynchosporeae</taxon>
        <taxon>Rhynchospora</taxon>
    </lineage>
</organism>
<name>A0A9Q0HV41_9POAL</name>
<evidence type="ECO:0000259" key="10">
    <source>
        <dbReference type="PROSITE" id="PS50866"/>
    </source>
</evidence>
<dbReference type="OrthoDB" id="1929172at2759"/>
<sequence length="214" mass="24194">MAISSLALLSALVALCLWTSPVVCLRFDLQSGQIKCISEEIKINAMTVGKYSVINPSESVPLPESHRVSIKVTSPYGESMHSAENVDSGNFAFVTKEAGDYLACFWTPEHKPAATITFEFEWKSGVTAKDWTSVAKKSQVELMEVELKKLEDTVKSIHDEMFYLRSREEEMQDMNRSTNSRMAWLSFLSLVLCLSVAGLQLWHLKTFFERKKLL</sequence>
<keyword evidence="3 7" id="KW-0812">Transmembrane</keyword>
<evidence type="ECO:0000256" key="7">
    <source>
        <dbReference type="RuleBase" id="RU003827"/>
    </source>
</evidence>
<dbReference type="PROSITE" id="PS50866">
    <property type="entry name" value="GOLD"/>
    <property type="match status" value="1"/>
</dbReference>
<proteinExistence type="inferred from homology"/>
<evidence type="ECO:0000256" key="8">
    <source>
        <dbReference type="SAM" id="Phobius"/>
    </source>
</evidence>
<evidence type="ECO:0000256" key="3">
    <source>
        <dbReference type="ARBA" id="ARBA00022692"/>
    </source>
</evidence>
<accession>A0A9Q0HV41</accession>
<protein>
    <recommendedName>
        <fullName evidence="10">GOLD domain-containing protein</fullName>
    </recommendedName>
</protein>
<evidence type="ECO:0000256" key="4">
    <source>
        <dbReference type="ARBA" id="ARBA00022729"/>
    </source>
</evidence>
<evidence type="ECO:0000313" key="12">
    <source>
        <dbReference type="Proteomes" id="UP001151287"/>
    </source>
</evidence>
<reference evidence="11" key="1">
    <citation type="journal article" date="2022" name="Cell">
        <title>Repeat-based holocentromeres influence genome architecture and karyotype evolution.</title>
        <authorList>
            <person name="Hofstatter P.G."/>
            <person name="Thangavel G."/>
            <person name="Lux T."/>
            <person name="Neumann P."/>
            <person name="Vondrak T."/>
            <person name="Novak P."/>
            <person name="Zhang M."/>
            <person name="Costa L."/>
            <person name="Castellani M."/>
            <person name="Scott A."/>
            <person name="Toegelov H."/>
            <person name="Fuchs J."/>
            <person name="Mata-Sucre Y."/>
            <person name="Dias Y."/>
            <person name="Vanzela A.L.L."/>
            <person name="Huettel B."/>
            <person name="Almeida C.C.S."/>
            <person name="Simkova H."/>
            <person name="Souza G."/>
            <person name="Pedrosa-Harand A."/>
            <person name="Macas J."/>
            <person name="Mayer K.F.X."/>
            <person name="Houben A."/>
            <person name="Marques A."/>
        </authorList>
    </citation>
    <scope>NUCLEOTIDE SEQUENCE</scope>
    <source>
        <strain evidence="11">RhyBre1mFocal</strain>
    </source>
</reference>
<feature type="domain" description="GOLD" evidence="10">
    <location>
        <begin position="34"/>
        <end position="149"/>
    </location>
</feature>
<evidence type="ECO:0000256" key="2">
    <source>
        <dbReference type="ARBA" id="ARBA00007104"/>
    </source>
</evidence>
<feature type="signal peptide" evidence="9">
    <location>
        <begin position="1"/>
        <end position="24"/>
    </location>
</feature>
<evidence type="ECO:0000256" key="5">
    <source>
        <dbReference type="ARBA" id="ARBA00022989"/>
    </source>
</evidence>
<dbReference type="SMART" id="SM01190">
    <property type="entry name" value="EMP24_GP25L"/>
    <property type="match status" value="1"/>
</dbReference>
<dbReference type="InterPro" id="IPR009038">
    <property type="entry name" value="GOLD_dom"/>
</dbReference>
<dbReference type="Pfam" id="PF01105">
    <property type="entry name" value="EMP24_GP25L"/>
    <property type="match status" value="1"/>
</dbReference>
<evidence type="ECO:0000313" key="11">
    <source>
        <dbReference type="EMBL" id="KAJ1699521.1"/>
    </source>
</evidence>
<evidence type="ECO:0000256" key="1">
    <source>
        <dbReference type="ARBA" id="ARBA00004479"/>
    </source>
</evidence>
<comment type="caution">
    <text evidence="11">The sequence shown here is derived from an EMBL/GenBank/DDBJ whole genome shotgun (WGS) entry which is preliminary data.</text>
</comment>
<feature type="transmembrane region" description="Helical" evidence="8">
    <location>
        <begin position="182"/>
        <end position="202"/>
    </location>
</feature>
<keyword evidence="6 8" id="KW-0472">Membrane</keyword>
<evidence type="ECO:0000256" key="9">
    <source>
        <dbReference type="SAM" id="SignalP"/>
    </source>
</evidence>
<gene>
    <name evidence="11" type="ORF">LUZ63_008033</name>
</gene>
<dbReference type="Proteomes" id="UP001151287">
    <property type="component" value="Unassembled WGS sequence"/>
</dbReference>
<dbReference type="InterPro" id="IPR015720">
    <property type="entry name" value="Emp24-like"/>
</dbReference>